<dbReference type="Pfam" id="PF18406">
    <property type="entry name" value="DUF1281_C"/>
    <property type="match status" value="1"/>
</dbReference>
<dbReference type="EMBL" id="LR796226">
    <property type="protein sequence ID" value="CAB4128121.1"/>
    <property type="molecule type" value="Genomic_DNA"/>
</dbReference>
<organism evidence="2">
    <name type="scientific">uncultured Caudovirales phage</name>
    <dbReference type="NCBI Taxonomy" id="2100421"/>
    <lineage>
        <taxon>Viruses</taxon>
        <taxon>Duplodnaviria</taxon>
        <taxon>Heunggongvirae</taxon>
        <taxon>Uroviricota</taxon>
        <taxon>Caudoviricetes</taxon>
        <taxon>Peduoviridae</taxon>
        <taxon>Maltschvirus</taxon>
        <taxon>Maltschvirus maltsch</taxon>
    </lineage>
</organism>
<proteinExistence type="predicted"/>
<accession>A0A6J5L1A1</accession>
<protein>
    <recommendedName>
        <fullName evidence="1">YubB ferredoxin-like domain-containing protein</fullName>
    </recommendedName>
</protein>
<name>A0A6J5L1A1_9CAUD</name>
<gene>
    <name evidence="2" type="ORF">UFOVP111_9</name>
</gene>
<reference evidence="2" key="1">
    <citation type="submission" date="2020-04" db="EMBL/GenBank/DDBJ databases">
        <authorList>
            <person name="Chiriac C."/>
            <person name="Salcher M."/>
            <person name="Ghai R."/>
            <person name="Kavagutti S V."/>
        </authorList>
    </citation>
    <scope>NUCLEOTIDE SEQUENCE</scope>
</reference>
<evidence type="ECO:0000313" key="2">
    <source>
        <dbReference type="EMBL" id="CAB4128121.1"/>
    </source>
</evidence>
<sequence>MSTMPNWVFNTIEVSGDITELMKFKTHIDVAPYYAGDDFKGFSFHSFITLPDGTDLETYNGAHGNVGGEQVGEEEVNWYVWNNANWDTKWDASDVNVQIHHDSSGNLSGYAIYFETAWCPPEPVFHKMSEMFPELKFYIHYEEEQGWGGTITLQDNAVLNQSQYDIPQCHQDYEDQGKDCVCSYESNEDEWFGDCPRDEPTVFVFEVITKYTVEAFTEDEALQAIKADESGYNLPERTLIKELLYSEEYRMVNVIKEEQ</sequence>
<feature type="domain" description="YubB ferredoxin-like" evidence="1">
    <location>
        <begin position="86"/>
        <end position="163"/>
    </location>
</feature>
<dbReference type="InterPro" id="IPR041329">
    <property type="entry name" value="YubB_C"/>
</dbReference>
<evidence type="ECO:0000259" key="1">
    <source>
        <dbReference type="Pfam" id="PF18406"/>
    </source>
</evidence>